<evidence type="ECO:0000313" key="2">
    <source>
        <dbReference type="EMBL" id="GAA0747793.1"/>
    </source>
</evidence>
<dbReference type="RefSeq" id="WP_141290111.1">
    <property type="nucleotide sequence ID" value="NZ_BAAAEW010000007.1"/>
</dbReference>
<dbReference type="Pfam" id="PF07449">
    <property type="entry name" value="HyaE"/>
    <property type="match status" value="1"/>
</dbReference>
<reference evidence="2 3" key="1">
    <citation type="journal article" date="2019" name="Int. J. Syst. Evol. Microbiol.">
        <title>The Global Catalogue of Microorganisms (GCM) 10K type strain sequencing project: providing services to taxonomists for standard genome sequencing and annotation.</title>
        <authorList>
            <consortium name="The Broad Institute Genomics Platform"/>
            <consortium name="The Broad Institute Genome Sequencing Center for Infectious Disease"/>
            <person name="Wu L."/>
            <person name="Ma J."/>
        </authorList>
    </citation>
    <scope>NUCLEOTIDE SEQUENCE [LARGE SCALE GENOMIC DNA]</scope>
    <source>
        <strain evidence="2 3">JCM 15503</strain>
    </source>
</reference>
<dbReference type="Proteomes" id="UP001500279">
    <property type="component" value="Unassembled WGS sequence"/>
</dbReference>
<dbReference type="InterPro" id="IPR036249">
    <property type="entry name" value="Thioredoxin-like_sf"/>
</dbReference>
<organism evidence="2 3">
    <name type="scientific">Ideonella azotifigens</name>
    <dbReference type="NCBI Taxonomy" id="513160"/>
    <lineage>
        <taxon>Bacteria</taxon>
        <taxon>Pseudomonadati</taxon>
        <taxon>Pseudomonadota</taxon>
        <taxon>Betaproteobacteria</taxon>
        <taxon>Burkholderiales</taxon>
        <taxon>Sphaerotilaceae</taxon>
        <taxon>Ideonella</taxon>
    </lineage>
</organism>
<comment type="caution">
    <text evidence="2">The sequence shown here is derived from an EMBL/GenBank/DDBJ whole genome shotgun (WGS) entry which is preliminary data.</text>
</comment>
<dbReference type="Gene3D" id="3.40.30.10">
    <property type="entry name" value="Glutaredoxin"/>
    <property type="match status" value="1"/>
</dbReference>
<sequence length="165" mass="17983">MSTNKQGSETLVKLPVQAPKVVTSALIERLVEQFGASWVDETNIDAWAAEGGDRVVLFAGDPVQFPEGLDVAVVLPELQRSLPGRFKVGVVPREREDKVARRFGSQRWPTLLFLRDGQYVTTVSGMHDWEVFIERVTQALAMPVSRAPTIGIPVVSAGAGDASCH</sequence>
<name>A0ABN1JW39_9BURK</name>
<dbReference type="EMBL" id="BAAAEW010000007">
    <property type="protein sequence ID" value="GAA0747793.1"/>
    <property type="molecule type" value="Genomic_DNA"/>
</dbReference>
<dbReference type="InterPro" id="IPR010893">
    <property type="entry name" value="NiFe-hyd_mat_HyaE"/>
</dbReference>
<gene>
    <name evidence="2" type="ORF">GCM10009107_16650</name>
</gene>
<protein>
    <recommendedName>
        <fullName evidence="4">Hydrogenase</fullName>
    </recommendedName>
</protein>
<evidence type="ECO:0000256" key="1">
    <source>
        <dbReference type="ARBA" id="ARBA00009004"/>
    </source>
</evidence>
<evidence type="ECO:0000313" key="3">
    <source>
        <dbReference type="Proteomes" id="UP001500279"/>
    </source>
</evidence>
<proteinExistence type="inferred from homology"/>
<accession>A0ABN1JW39</accession>
<dbReference type="CDD" id="cd02965">
    <property type="entry name" value="HyaE"/>
    <property type="match status" value="1"/>
</dbReference>
<dbReference type="SUPFAM" id="SSF52833">
    <property type="entry name" value="Thioredoxin-like"/>
    <property type="match status" value="1"/>
</dbReference>
<keyword evidence="3" id="KW-1185">Reference proteome</keyword>
<comment type="similarity">
    <text evidence="1">Belongs to the HupG/HyaE family.</text>
</comment>
<evidence type="ECO:0008006" key="4">
    <source>
        <dbReference type="Google" id="ProtNLM"/>
    </source>
</evidence>